<accession>A0A0F9AUT7</accession>
<dbReference type="EMBL" id="LAZR01040891">
    <property type="protein sequence ID" value="KKL13349.1"/>
    <property type="molecule type" value="Genomic_DNA"/>
</dbReference>
<organism evidence="1">
    <name type="scientific">marine sediment metagenome</name>
    <dbReference type="NCBI Taxonomy" id="412755"/>
    <lineage>
        <taxon>unclassified sequences</taxon>
        <taxon>metagenomes</taxon>
        <taxon>ecological metagenomes</taxon>
    </lineage>
</organism>
<comment type="caution">
    <text evidence="1">The sequence shown here is derived from an EMBL/GenBank/DDBJ whole genome shotgun (WGS) entry which is preliminary data.</text>
</comment>
<name>A0A0F9AUT7_9ZZZZ</name>
<gene>
    <name evidence="1" type="ORF">LCGC14_2526640</name>
</gene>
<reference evidence="1" key="1">
    <citation type="journal article" date="2015" name="Nature">
        <title>Complex archaea that bridge the gap between prokaryotes and eukaryotes.</title>
        <authorList>
            <person name="Spang A."/>
            <person name="Saw J.H."/>
            <person name="Jorgensen S.L."/>
            <person name="Zaremba-Niedzwiedzka K."/>
            <person name="Martijn J."/>
            <person name="Lind A.E."/>
            <person name="van Eijk R."/>
            <person name="Schleper C."/>
            <person name="Guy L."/>
            <person name="Ettema T.J."/>
        </authorList>
    </citation>
    <scope>NUCLEOTIDE SEQUENCE</scope>
</reference>
<sequence>MPGRPVTVVELLELKVLADLAEVPPAGRVQLCAVGEEIRVVGASGNPVPVGARNYSARSMRSYIESEFTDFGNMAEGVTAIVAGAGAANGSAAAVDKTDHPGVWELLTGTTATGRGFIIGSATRGYQVGGGGLTRVGSIVKTGTTLSTALEEYTARVGFFSIDLPNTILE</sequence>
<protein>
    <submittedName>
        <fullName evidence="1">Uncharacterized protein</fullName>
    </submittedName>
</protein>
<feature type="non-terminal residue" evidence="1">
    <location>
        <position position="170"/>
    </location>
</feature>
<evidence type="ECO:0000313" key="1">
    <source>
        <dbReference type="EMBL" id="KKL13349.1"/>
    </source>
</evidence>
<dbReference type="AlphaFoldDB" id="A0A0F9AUT7"/>
<proteinExistence type="predicted"/>